<dbReference type="Proteomes" id="UP000006055">
    <property type="component" value="Chromosome"/>
</dbReference>
<dbReference type="GO" id="GO:0051536">
    <property type="term" value="F:iron-sulfur cluster binding"/>
    <property type="evidence" value="ECO:0007669"/>
    <property type="project" value="UniProtKB-KW"/>
</dbReference>
<dbReference type="PATRIC" id="fig|706587.4.peg.2588"/>
<evidence type="ECO:0000256" key="2">
    <source>
        <dbReference type="SAM" id="MobiDB-lite"/>
    </source>
</evidence>
<dbReference type="STRING" id="706587.Desti_2256"/>
<keyword evidence="1" id="KW-0479">Metal-binding</keyword>
<dbReference type="eggNOG" id="COG3945">
    <property type="taxonomic scope" value="Bacteria"/>
</dbReference>
<evidence type="ECO:0000259" key="3">
    <source>
        <dbReference type="Pfam" id="PF01814"/>
    </source>
</evidence>
<organism evidence="4 5">
    <name type="scientific">Desulfomonile tiedjei (strain ATCC 49306 / DSM 6799 / DCB-1)</name>
    <dbReference type="NCBI Taxonomy" id="706587"/>
    <lineage>
        <taxon>Bacteria</taxon>
        <taxon>Pseudomonadati</taxon>
        <taxon>Thermodesulfobacteriota</taxon>
        <taxon>Desulfomonilia</taxon>
        <taxon>Desulfomonilales</taxon>
        <taxon>Desulfomonilaceae</taxon>
        <taxon>Desulfomonile</taxon>
    </lineage>
</organism>
<keyword evidence="1" id="KW-0408">Iron</keyword>
<name>I4C5V6_DESTA</name>
<dbReference type="InterPro" id="IPR006311">
    <property type="entry name" value="TAT_signal"/>
</dbReference>
<dbReference type="KEGG" id="dti:Desti_2256"/>
<reference evidence="5" key="1">
    <citation type="submission" date="2012-06" db="EMBL/GenBank/DDBJ databases">
        <title>Complete sequence of chromosome of Desulfomonile tiedjei DSM 6799.</title>
        <authorList>
            <person name="Lucas S."/>
            <person name="Copeland A."/>
            <person name="Lapidus A."/>
            <person name="Glavina del Rio T."/>
            <person name="Dalin E."/>
            <person name="Tice H."/>
            <person name="Bruce D."/>
            <person name="Goodwin L."/>
            <person name="Pitluck S."/>
            <person name="Peters L."/>
            <person name="Ovchinnikova G."/>
            <person name="Zeytun A."/>
            <person name="Lu M."/>
            <person name="Kyrpides N."/>
            <person name="Mavromatis K."/>
            <person name="Ivanova N."/>
            <person name="Brettin T."/>
            <person name="Detter J.C."/>
            <person name="Han C."/>
            <person name="Larimer F."/>
            <person name="Land M."/>
            <person name="Hauser L."/>
            <person name="Markowitz V."/>
            <person name="Cheng J.-F."/>
            <person name="Hugenholtz P."/>
            <person name="Woyke T."/>
            <person name="Wu D."/>
            <person name="Spring S."/>
            <person name="Schroeder M."/>
            <person name="Brambilla E."/>
            <person name="Klenk H.-P."/>
            <person name="Eisen J.A."/>
        </authorList>
    </citation>
    <scope>NUCLEOTIDE SEQUENCE [LARGE SCALE GENOMIC DNA]</scope>
    <source>
        <strain evidence="5">ATCC 49306 / DSM 6799 / DCB-1</strain>
    </source>
</reference>
<dbReference type="Pfam" id="PF01814">
    <property type="entry name" value="Hemerythrin"/>
    <property type="match status" value="1"/>
</dbReference>
<protein>
    <recommendedName>
        <fullName evidence="3">Hemerythrin-like domain-containing protein</fullName>
    </recommendedName>
</protein>
<evidence type="ECO:0000313" key="5">
    <source>
        <dbReference type="Proteomes" id="UP000006055"/>
    </source>
</evidence>
<dbReference type="EMBL" id="CP003360">
    <property type="protein sequence ID" value="AFM24947.1"/>
    <property type="molecule type" value="Genomic_DNA"/>
</dbReference>
<dbReference type="InterPro" id="IPR012312">
    <property type="entry name" value="Hemerythrin-like"/>
</dbReference>
<feature type="compositionally biased region" description="Basic and acidic residues" evidence="2">
    <location>
        <begin position="47"/>
        <end position="56"/>
    </location>
</feature>
<keyword evidence="5" id="KW-1185">Reference proteome</keyword>
<dbReference type="HOGENOM" id="CLU_094544_0_0_7"/>
<dbReference type="PANTHER" id="PTHR39966:SF1">
    <property type="entry name" value="HEMERYTHRIN-LIKE DOMAIN-CONTAINING PROTEIN"/>
    <property type="match status" value="1"/>
</dbReference>
<dbReference type="CDD" id="cd12108">
    <property type="entry name" value="Hr-like"/>
    <property type="match status" value="1"/>
</dbReference>
<evidence type="ECO:0000256" key="1">
    <source>
        <dbReference type="ARBA" id="ARBA00023014"/>
    </source>
</evidence>
<dbReference type="Gene3D" id="1.20.120.520">
    <property type="entry name" value="nmb1532 protein domain like"/>
    <property type="match status" value="1"/>
</dbReference>
<keyword evidence="1" id="KW-0411">Iron-sulfur</keyword>
<proteinExistence type="predicted"/>
<dbReference type="PROSITE" id="PS51318">
    <property type="entry name" value="TAT"/>
    <property type="match status" value="1"/>
</dbReference>
<sequence length="244" mass="27881">MSEIILCETRRTFLTKAGILLTGTAVINSTAHIAHAESKEKKKKKEEKKAEEVSPPEDLMREHGVLRRILLVYEDIQGRLMGGKEFPAEVLSNAAGIIRKFVEDYHEKLEEDYLFPRFEKAGKLVDLVTILKEQHKAGRRLTEFIKKSAEPVTLKDAPKQKELAETLHLFIRMYRPHASREDTVLFPALRTIVSGKEFDSLGEEFEEKEEKLFGEGGFEKIVAQVAEQERTLGIYELAQFTPPK</sequence>
<accession>I4C5V6</accession>
<feature type="domain" description="Hemerythrin-like" evidence="3">
    <location>
        <begin position="57"/>
        <end position="189"/>
    </location>
</feature>
<dbReference type="PANTHER" id="PTHR39966">
    <property type="entry name" value="BLL2471 PROTEIN-RELATED"/>
    <property type="match status" value="1"/>
</dbReference>
<dbReference type="GO" id="GO:0005886">
    <property type="term" value="C:plasma membrane"/>
    <property type="evidence" value="ECO:0007669"/>
    <property type="project" value="TreeGrafter"/>
</dbReference>
<feature type="region of interest" description="Disordered" evidence="2">
    <location>
        <begin position="36"/>
        <end position="56"/>
    </location>
</feature>
<gene>
    <name evidence="4" type="ordered locus">Desti_2256</name>
</gene>
<evidence type="ECO:0000313" key="4">
    <source>
        <dbReference type="EMBL" id="AFM24947.1"/>
    </source>
</evidence>
<dbReference type="AlphaFoldDB" id="I4C5V6"/>
<dbReference type="RefSeq" id="WP_014810090.1">
    <property type="nucleotide sequence ID" value="NC_018025.1"/>
</dbReference>